<proteinExistence type="predicted"/>
<comment type="caution">
    <text evidence="2">The sequence shown here is derived from an EMBL/GenBank/DDBJ whole genome shotgun (WGS) entry which is preliminary data.</text>
</comment>
<sequence>MAQTMQGATEKAPKAVGQATQVWTEFAARKAHNTLNTVILPDGRKIEDQRQIQHYTIEYYKDLLNKESDQPIPPFSSSTRLDDGDNAK</sequence>
<dbReference type="AlphaFoldDB" id="A0AAV9C151"/>
<name>A0AAV9C151_ACOCL</name>
<evidence type="ECO:0000313" key="2">
    <source>
        <dbReference type="EMBL" id="KAK1282003.1"/>
    </source>
</evidence>
<evidence type="ECO:0000256" key="1">
    <source>
        <dbReference type="SAM" id="MobiDB-lite"/>
    </source>
</evidence>
<feature type="region of interest" description="Disordered" evidence="1">
    <location>
        <begin position="66"/>
        <end position="88"/>
    </location>
</feature>
<dbReference type="EMBL" id="JAUJYO010000022">
    <property type="protein sequence ID" value="KAK1282003.1"/>
    <property type="molecule type" value="Genomic_DNA"/>
</dbReference>
<reference evidence="2" key="1">
    <citation type="journal article" date="2023" name="Nat. Commun.">
        <title>Diploid and tetraploid genomes of Acorus and the evolution of monocots.</title>
        <authorList>
            <person name="Ma L."/>
            <person name="Liu K.W."/>
            <person name="Li Z."/>
            <person name="Hsiao Y.Y."/>
            <person name="Qi Y."/>
            <person name="Fu T."/>
            <person name="Tang G.D."/>
            <person name="Zhang D."/>
            <person name="Sun W.H."/>
            <person name="Liu D.K."/>
            <person name="Li Y."/>
            <person name="Chen G.Z."/>
            <person name="Liu X.D."/>
            <person name="Liao X.Y."/>
            <person name="Jiang Y.T."/>
            <person name="Yu X."/>
            <person name="Hao Y."/>
            <person name="Huang J."/>
            <person name="Zhao X.W."/>
            <person name="Ke S."/>
            <person name="Chen Y.Y."/>
            <person name="Wu W.L."/>
            <person name="Hsu J.L."/>
            <person name="Lin Y.F."/>
            <person name="Huang M.D."/>
            <person name="Li C.Y."/>
            <person name="Huang L."/>
            <person name="Wang Z.W."/>
            <person name="Zhao X."/>
            <person name="Zhong W.Y."/>
            <person name="Peng D.H."/>
            <person name="Ahmad S."/>
            <person name="Lan S."/>
            <person name="Zhang J.S."/>
            <person name="Tsai W.C."/>
            <person name="Van de Peer Y."/>
            <person name="Liu Z.J."/>
        </authorList>
    </citation>
    <scope>NUCLEOTIDE SEQUENCE</scope>
    <source>
        <strain evidence="2">CP</strain>
    </source>
</reference>
<accession>A0AAV9C151</accession>
<organism evidence="2 3">
    <name type="scientific">Acorus calamus</name>
    <name type="common">Sweet flag</name>
    <dbReference type="NCBI Taxonomy" id="4465"/>
    <lineage>
        <taxon>Eukaryota</taxon>
        <taxon>Viridiplantae</taxon>
        <taxon>Streptophyta</taxon>
        <taxon>Embryophyta</taxon>
        <taxon>Tracheophyta</taxon>
        <taxon>Spermatophyta</taxon>
        <taxon>Magnoliopsida</taxon>
        <taxon>Liliopsida</taxon>
        <taxon>Acoraceae</taxon>
        <taxon>Acorus</taxon>
    </lineage>
</organism>
<protein>
    <submittedName>
        <fullName evidence="2">Uncharacterized protein</fullName>
    </submittedName>
</protein>
<gene>
    <name evidence="2" type="ORF">QJS10_CPB22g00322</name>
</gene>
<reference evidence="2" key="2">
    <citation type="submission" date="2023-06" db="EMBL/GenBank/DDBJ databases">
        <authorList>
            <person name="Ma L."/>
            <person name="Liu K.-W."/>
            <person name="Li Z."/>
            <person name="Hsiao Y.-Y."/>
            <person name="Qi Y."/>
            <person name="Fu T."/>
            <person name="Tang G."/>
            <person name="Zhang D."/>
            <person name="Sun W.-H."/>
            <person name="Liu D.-K."/>
            <person name="Li Y."/>
            <person name="Chen G.-Z."/>
            <person name="Liu X.-D."/>
            <person name="Liao X.-Y."/>
            <person name="Jiang Y.-T."/>
            <person name="Yu X."/>
            <person name="Hao Y."/>
            <person name="Huang J."/>
            <person name="Zhao X.-W."/>
            <person name="Ke S."/>
            <person name="Chen Y.-Y."/>
            <person name="Wu W.-L."/>
            <person name="Hsu J.-L."/>
            <person name="Lin Y.-F."/>
            <person name="Huang M.-D."/>
            <person name="Li C.-Y."/>
            <person name="Huang L."/>
            <person name="Wang Z.-W."/>
            <person name="Zhao X."/>
            <person name="Zhong W.-Y."/>
            <person name="Peng D.-H."/>
            <person name="Ahmad S."/>
            <person name="Lan S."/>
            <person name="Zhang J.-S."/>
            <person name="Tsai W.-C."/>
            <person name="Van De Peer Y."/>
            <person name="Liu Z.-J."/>
        </authorList>
    </citation>
    <scope>NUCLEOTIDE SEQUENCE</scope>
    <source>
        <strain evidence="2">CP</strain>
        <tissue evidence="2">Leaves</tissue>
    </source>
</reference>
<dbReference type="Proteomes" id="UP001180020">
    <property type="component" value="Unassembled WGS sequence"/>
</dbReference>
<keyword evidence="3" id="KW-1185">Reference proteome</keyword>
<evidence type="ECO:0000313" key="3">
    <source>
        <dbReference type="Proteomes" id="UP001180020"/>
    </source>
</evidence>